<dbReference type="SUPFAM" id="SSF54975">
    <property type="entry name" value="Acylphosphatase/BLUF domain-like"/>
    <property type="match status" value="1"/>
</dbReference>
<reference evidence="3" key="1">
    <citation type="journal article" date="2019" name="Int. J. Syst. Evol. Microbiol.">
        <title>The Global Catalogue of Microorganisms (GCM) 10K type strain sequencing project: providing services to taxonomists for standard genome sequencing and annotation.</title>
        <authorList>
            <consortium name="The Broad Institute Genomics Platform"/>
            <consortium name="The Broad Institute Genome Sequencing Center for Infectious Disease"/>
            <person name="Wu L."/>
            <person name="Ma J."/>
        </authorList>
    </citation>
    <scope>NUCLEOTIDE SEQUENCE [LARGE SCALE GENOMIC DNA]</scope>
    <source>
        <strain evidence="3">JCM 12140</strain>
    </source>
</reference>
<dbReference type="PROSITE" id="PS50925">
    <property type="entry name" value="BLUF"/>
    <property type="match status" value="1"/>
</dbReference>
<name>A0ABP4K4M8_9MICO</name>
<dbReference type="SMART" id="SM01034">
    <property type="entry name" value="BLUF"/>
    <property type="match status" value="1"/>
</dbReference>
<protein>
    <recommendedName>
        <fullName evidence="1">BLUF domain-containing protein</fullName>
    </recommendedName>
</protein>
<proteinExistence type="predicted"/>
<dbReference type="Gene3D" id="3.30.70.100">
    <property type="match status" value="1"/>
</dbReference>
<organism evidence="2 3">
    <name type="scientific">Curtobacterium herbarum</name>
    <dbReference type="NCBI Taxonomy" id="150122"/>
    <lineage>
        <taxon>Bacteria</taxon>
        <taxon>Bacillati</taxon>
        <taxon>Actinomycetota</taxon>
        <taxon>Actinomycetes</taxon>
        <taxon>Micrococcales</taxon>
        <taxon>Microbacteriaceae</taxon>
        <taxon>Curtobacterium</taxon>
    </lineage>
</organism>
<comment type="caution">
    <text evidence="2">The sequence shown here is derived from an EMBL/GenBank/DDBJ whole genome shotgun (WGS) entry which is preliminary data.</text>
</comment>
<evidence type="ECO:0000313" key="2">
    <source>
        <dbReference type="EMBL" id="GAA1493745.1"/>
    </source>
</evidence>
<dbReference type="InterPro" id="IPR007024">
    <property type="entry name" value="BLUF_domain"/>
</dbReference>
<gene>
    <name evidence="2" type="ORF">GCM10009627_20910</name>
</gene>
<feature type="domain" description="BLUF" evidence="1">
    <location>
        <begin position="13"/>
        <end position="104"/>
    </location>
</feature>
<evidence type="ECO:0000313" key="3">
    <source>
        <dbReference type="Proteomes" id="UP001501742"/>
    </source>
</evidence>
<sequence length="165" mass="18326">MSGLPDRKAVPLMLSLIYSSVATDSFDDAALAGLLSQSRTANERNDVTGMLLFRNGYFLQLLEGPDAAVRAKMATIKTDPRHTKVTMLLEDVIEERQFPRWTMAFAPTSETDLEDVPGYRSTFDDVESISAETPAPDAVPSNASPALRELIRWFQTRPDRFRTAG</sequence>
<dbReference type="Proteomes" id="UP001501742">
    <property type="component" value="Unassembled WGS sequence"/>
</dbReference>
<dbReference type="EMBL" id="BAAAJX010000010">
    <property type="protein sequence ID" value="GAA1493745.1"/>
    <property type="molecule type" value="Genomic_DNA"/>
</dbReference>
<dbReference type="Pfam" id="PF04940">
    <property type="entry name" value="BLUF"/>
    <property type="match status" value="1"/>
</dbReference>
<evidence type="ECO:0000259" key="1">
    <source>
        <dbReference type="PROSITE" id="PS50925"/>
    </source>
</evidence>
<keyword evidence="3" id="KW-1185">Reference proteome</keyword>
<accession>A0ABP4K4M8</accession>
<dbReference type="InterPro" id="IPR036046">
    <property type="entry name" value="Acylphosphatase-like_dom_sf"/>
</dbReference>